<reference evidence="3" key="1">
    <citation type="journal article" date="2014" name="Int. J. Syst. Evol. Microbiol.">
        <title>Complete genome sequence of Corynebacterium casei LMG S-19264T (=DSM 44701T), isolated from a smear-ripened cheese.</title>
        <authorList>
            <consortium name="US DOE Joint Genome Institute (JGI-PGF)"/>
            <person name="Walter F."/>
            <person name="Albersmeier A."/>
            <person name="Kalinowski J."/>
            <person name="Ruckert C."/>
        </authorList>
    </citation>
    <scope>NUCLEOTIDE SEQUENCE</scope>
    <source>
        <strain evidence="3">JCM 4637</strain>
    </source>
</reference>
<evidence type="ECO:0000313" key="4">
    <source>
        <dbReference type="Proteomes" id="UP000638353"/>
    </source>
</evidence>
<proteinExistence type="predicted"/>
<evidence type="ECO:0000256" key="1">
    <source>
        <dbReference type="SAM" id="SignalP"/>
    </source>
</evidence>
<dbReference type="SUPFAM" id="SSF56235">
    <property type="entry name" value="N-terminal nucleophile aminohydrolases (Ntn hydrolases)"/>
    <property type="match status" value="1"/>
</dbReference>
<evidence type="ECO:0000259" key="2">
    <source>
        <dbReference type="Pfam" id="PF03417"/>
    </source>
</evidence>
<dbReference type="PANTHER" id="PTHR35527">
    <property type="entry name" value="CHOLOYLGLYCINE HYDROLASE"/>
    <property type="match status" value="1"/>
</dbReference>
<evidence type="ECO:0000313" key="3">
    <source>
        <dbReference type="EMBL" id="GHC93384.1"/>
    </source>
</evidence>
<gene>
    <name evidence="3" type="ORF">GCM10010334_30420</name>
</gene>
<organism evidence="3 4">
    <name type="scientific">Streptomyces finlayi</name>
    <dbReference type="NCBI Taxonomy" id="67296"/>
    <lineage>
        <taxon>Bacteria</taxon>
        <taxon>Bacillati</taxon>
        <taxon>Actinomycetota</taxon>
        <taxon>Actinomycetes</taxon>
        <taxon>Kitasatosporales</taxon>
        <taxon>Streptomycetaceae</taxon>
        <taxon>Streptomyces</taxon>
    </lineage>
</organism>
<dbReference type="Gene3D" id="3.60.60.10">
    <property type="entry name" value="Penicillin V Acylase, Chain A"/>
    <property type="match status" value="1"/>
</dbReference>
<protein>
    <recommendedName>
        <fullName evidence="2">Peptidase C45 hydrolase domain-containing protein</fullName>
    </recommendedName>
</protein>
<comment type="caution">
    <text evidence="3">The sequence shown here is derived from an EMBL/GenBank/DDBJ whole genome shotgun (WGS) entry which is preliminary data.</text>
</comment>
<dbReference type="InterPro" id="IPR029055">
    <property type="entry name" value="Ntn_hydrolases_N"/>
</dbReference>
<accession>A0A918WXW2</accession>
<feature type="signal peptide" evidence="1">
    <location>
        <begin position="1"/>
        <end position="27"/>
    </location>
</feature>
<name>A0A918WXW2_9ACTN</name>
<dbReference type="Pfam" id="PF03417">
    <property type="entry name" value="AAT"/>
    <property type="match status" value="1"/>
</dbReference>
<feature type="chain" id="PRO_5038669576" description="Peptidase C45 hydrolase domain-containing protein" evidence="1">
    <location>
        <begin position="28"/>
        <end position="340"/>
    </location>
</feature>
<sequence length="340" mass="36766">MKKPRAAAAVAVPFLALALLLSGCSQRQTSEKAPGTQQSAAAGQLSAQDAAKLKSLRQVDGHPLWQMRYDGPYERLREVRVEQQANFGCSLFFAGGNKNDPQYARNFDWQHGPALLLFTNPPDGYASVSVVDTTYLGLTSSADFTTERGKQGLLQAPLLPFDGMNSKGLAVGFASVDRADGPKGGTKVGSTRIQRIALDKAATVAEALRLFEEYELDFTDSPPLHYFLADATGDSAVVELVGGKIAVAERGRRPWNGAVNFTFADTPAAERLEDRRYGAATKTLDAAKGALNTDSSLGLLRTVAQSHTQWSVVYGLKTGKVTLVTGQRWEKRHEFTLPMD</sequence>
<keyword evidence="1" id="KW-0732">Signal</keyword>
<dbReference type="Proteomes" id="UP000638353">
    <property type="component" value="Unassembled WGS sequence"/>
</dbReference>
<dbReference type="EMBL" id="BMVC01000005">
    <property type="protein sequence ID" value="GHC93384.1"/>
    <property type="molecule type" value="Genomic_DNA"/>
</dbReference>
<dbReference type="InterPro" id="IPR005079">
    <property type="entry name" value="Peptidase_C45_hydrolase"/>
</dbReference>
<dbReference type="PANTHER" id="PTHR35527:SF2">
    <property type="entry name" value="HYDROLASE"/>
    <property type="match status" value="1"/>
</dbReference>
<reference evidence="3" key="2">
    <citation type="submission" date="2020-09" db="EMBL/GenBank/DDBJ databases">
        <authorList>
            <person name="Sun Q."/>
            <person name="Ohkuma M."/>
        </authorList>
    </citation>
    <scope>NUCLEOTIDE SEQUENCE</scope>
    <source>
        <strain evidence="3">JCM 4637</strain>
    </source>
</reference>
<dbReference type="AlphaFoldDB" id="A0A918WXW2"/>
<dbReference type="RefSeq" id="WP_189821560.1">
    <property type="nucleotide sequence ID" value="NZ_BMVC01000005.1"/>
</dbReference>
<dbReference type="PROSITE" id="PS51257">
    <property type="entry name" value="PROKAR_LIPOPROTEIN"/>
    <property type="match status" value="1"/>
</dbReference>
<dbReference type="InterPro" id="IPR052193">
    <property type="entry name" value="Peptidase_C59"/>
</dbReference>
<feature type="domain" description="Peptidase C45 hydrolase" evidence="2">
    <location>
        <begin position="162"/>
        <end position="245"/>
    </location>
</feature>